<comment type="similarity">
    <text evidence="1">Belongs to the short-chain dehydrogenases/reductases (SDR) family.</text>
</comment>
<dbReference type="AlphaFoldDB" id="A0ABD6AG13"/>
<dbReference type="PANTHER" id="PTHR43477">
    <property type="entry name" value="DIHYDROANTICAPSIN 7-DEHYDROGENASE"/>
    <property type="match status" value="1"/>
</dbReference>
<dbReference type="PROSITE" id="PS00061">
    <property type="entry name" value="ADH_SHORT"/>
    <property type="match status" value="1"/>
</dbReference>
<name>A0ABD6AG13_9EURY</name>
<dbReference type="NCBIfam" id="NF005559">
    <property type="entry name" value="PRK07231.1"/>
    <property type="match status" value="1"/>
</dbReference>
<evidence type="ECO:0000256" key="2">
    <source>
        <dbReference type="ARBA" id="ARBA00023002"/>
    </source>
</evidence>
<dbReference type="PRINTS" id="PR00081">
    <property type="entry name" value="GDHRDH"/>
</dbReference>
<protein>
    <submittedName>
        <fullName evidence="3">SDR family NAD(P)-dependent oxidoreductase</fullName>
        <ecNumber evidence="3">1.1.1.-</ecNumber>
    </submittedName>
</protein>
<proteinExistence type="inferred from homology"/>
<dbReference type="PRINTS" id="PR00080">
    <property type="entry name" value="SDRFAMILY"/>
</dbReference>
<keyword evidence="4" id="KW-1185">Reference proteome</keyword>
<evidence type="ECO:0000313" key="3">
    <source>
        <dbReference type="EMBL" id="MFC7319106.1"/>
    </source>
</evidence>
<dbReference type="InterPro" id="IPR020904">
    <property type="entry name" value="Sc_DH/Rdtase_CS"/>
</dbReference>
<evidence type="ECO:0000313" key="4">
    <source>
        <dbReference type="Proteomes" id="UP001596547"/>
    </source>
</evidence>
<dbReference type="InterPro" id="IPR002347">
    <property type="entry name" value="SDR_fam"/>
</dbReference>
<evidence type="ECO:0000256" key="1">
    <source>
        <dbReference type="ARBA" id="ARBA00006484"/>
    </source>
</evidence>
<dbReference type="GeneID" id="79317703"/>
<dbReference type="RefSeq" id="WP_276306070.1">
    <property type="nucleotide sequence ID" value="NZ_CP119993.1"/>
</dbReference>
<gene>
    <name evidence="3" type="ORF">ACFQPE_20260</name>
</gene>
<dbReference type="InterPro" id="IPR036291">
    <property type="entry name" value="NAD(P)-bd_dom_sf"/>
</dbReference>
<dbReference type="InterPro" id="IPR051122">
    <property type="entry name" value="SDR_DHRS6-like"/>
</dbReference>
<sequence>MNLSSRTVLVTGGSAGIGRAIALAAADRGANVVVADIRREPRESGRTTVEEVEARGQRCTYVEADVTEYTDLERAVEAGETFGGVDAVVNNAGFAQSFSLTDTERGNWAKSIETNLTGVYHGCLAGVARMLEGDGGAIVNIASGAGVVGLVNTFSYSAAKGGVIALTRQIAVDYADQNIRANSVSPGFTDTELFRNDTHDGTREYAERRTPMRRVGEPDEIANAVVFLLSDAASFITGENLLVDGGYAAQ</sequence>
<dbReference type="PANTHER" id="PTHR43477:SF1">
    <property type="entry name" value="DIHYDROANTICAPSIN 7-DEHYDROGENASE"/>
    <property type="match status" value="1"/>
</dbReference>
<dbReference type="EC" id="1.1.1.-" evidence="3"/>
<dbReference type="FunFam" id="3.40.50.720:FF:000084">
    <property type="entry name" value="Short-chain dehydrogenase reductase"/>
    <property type="match status" value="1"/>
</dbReference>
<dbReference type="GO" id="GO:0016491">
    <property type="term" value="F:oxidoreductase activity"/>
    <property type="evidence" value="ECO:0007669"/>
    <property type="project" value="UniProtKB-KW"/>
</dbReference>
<dbReference type="CDD" id="cd05233">
    <property type="entry name" value="SDR_c"/>
    <property type="match status" value="1"/>
</dbReference>
<accession>A0ABD6AG13</accession>
<organism evidence="3 4">
    <name type="scientific">Halomarina halobia</name>
    <dbReference type="NCBI Taxonomy" id="3033386"/>
    <lineage>
        <taxon>Archaea</taxon>
        <taxon>Methanobacteriati</taxon>
        <taxon>Methanobacteriota</taxon>
        <taxon>Stenosarchaea group</taxon>
        <taxon>Halobacteria</taxon>
        <taxon>Halobacteriales</taxon>
        <taxon>Natronomonadaceae</taxon>
        <taxon>Halomarina</taxon>
    </lineage>
</organism>
<dbReference type="Gene3D" id="3.40.50.720">
    <property type="entry name" value="NAD(P)-binding Rossmann-like Domain"/>
    <property type="match status" value="1"/>
</dbReference>
<dbReference type="Pfam" id="PF13561">
    <property type="entry name" value="adh_short_C2"/>
    <property type="match status" value="1"/>
</dbReference>
<dbReference type="EMBL" id="JBHTBF010000003">
    <property type="protein sequence ID" value="MFC7319106.1"/>
    <property type="molecule type" value="Genomic_DNA"/>
</dbReference>
<keyword evidence="2 3" id="KW-0560">Oxidoreductase</keyword>
<comment type="caution">
    <text evidence="3">The sequence shown here is derived from an EMBL/GenBank/DDBJ whole genome shotgun (WGS) entry which is preliminary data.</text>
</comment>
<dbReference type="Proteomes" id="UP001596547">
    <property type="component" value="Unassembled WGS sequence"/>
</dbReference>
<reference evidence="3 4" key="1">
    <citation type="journal article" date="2019" name="Int. J. Syst. Evol. Microbiol.">
        <title>The Global Catalogue of Microorganisms (GCM) 10K type strain sequencing project: providing services to taxonomists for standard genome sequencing and annotation.</title>
        <authorList>
            <consortium name="The Broad Institute Genomics Platform"/>
            <consortium name="The Broad Institute Genome Sequencing Center for Infectious Disease"/>
            <person name="Wu L."/>
            <person name="Ma J."/>
        </authorList>
    </citation>
    <scope>NUCLEOTIDE SEQUENCE [LARGE SCALE GENOMIC DNA]</scope>
    <source>
        <strain evidence="3 4">PSR21</strain>
    </source>
</reference>
<dbReference type="SUPFAM" id="SSF51735">
    <property type="entry name" value="NAD(P)-binding Rossmann-fold domains"/>
    <property type="match status" value="1"/>
</dbReference>